<accession>A0ACB9EEE1</accession>
<proteinExistence type="predicted"/>
<dbReference type="EMBL" id="CM042048">
    <property type="protein sequence ID" value="KAI3757329.1"/>
    <property type="molecule type" value="Genomic_DNA"/>
</dbReference>
<organism evidence="1 2">
    <name type="scientific">Arctium lappa</name>
    <name type="common">Greater burdock</name>
    <name type="synonym">Lappa major</name>
    <dbReference type="NCBI Taxonomy" id="4217"/>
    <lineage>
        <taxon>Eukaryota</taxon>
        <taxon>Viridiplantae</taxon>
        <taxon>Streptophyta</taxon>
        <taxon>Embryophyta</taxon>
        <taxon>Tracheophyta</taxon>
        <taxon>Spermatophyta</taxon>
        <taxon>Magnoliopsida</taxon>
        <taxon>eudicotyledons</taxon>
        <taxon>Gunneridae</taxon>
        <taxon>Pentapetalae</taxon>
        <taxon>asterids</taxon>
        <taxon>campanulids</taxon>
        <taxon>Asterales</taxon>
        <taxon>Asteraceae</taxon>
        <taxon>Carduoideae</taxon>
        <taxon>Cardueae</taxon>
        <taxon>Arctiinae</taxon>
        <taxon>Arctium</taxon>
    </lineage>
</organism>
<reference evidence="2" key="1">
    <citation type="journal article" date="2022" name="Mol. Ecol. Resour.">
        <title>The genomes of chicory, endive, great burdock and yacon provide insights into Asteraceae palaeo-polyploidization history and plant inulin production.</title>
        <authorList>
            <person name="Fan W."/>
            <person name="Wang S."/>
            <person name="Wang H."/>
            <person name="Wang A."/>
            <person name="Jiang F."/>
            <person name="Liu H."/>
            <person name="Zhao H."/>
            <person name="Xu D."/>
            <person name="Zhang Y."/>
        </authorList>
    </citation>
    <scope>NUCLEOTIDE SEQUENCE [LARGE SCALE GENOMIC DNA]</scope>
    <source>
        <strain evidence="2">cv. Niubang</strain>
    </source>
</reference>
<keyword evidence="2" id="KW-1185">Reference proteome</keyword>
<evidence type="ECO:0000313" key="2">
    <source>
        <dbReference type="Proteomes" id="UP001055879"/>
    </source>
</evidence>
<name>A0ACB9EEE1_ARCLA</name>
<reference evidence="1 2" key="2">
    <citation type="journal article" date="2022" name="Mol. Ecol. Resour.">
        <title>The genomes of chicory, endive, great burdock and yacon provide insights into Asteraceae paleo-polyploidization history and plant inulin production.</title>
        <authorList>
            <person name="Fan W."/>
            <person name="Wang S."/>
            <person name="Wang H."/>
            <person name="Wang A."/>
            <person name="Jiang F."/>
            <person name="Liu H."/>
            <person name="Zhao H."/>
            <person name="Xu D."/>
            <person name="Zhang Y."/>
        </authorList>
    </citation>
    <scope>NUCLEOTIDE SEQUENCE [LARGE SCALE GENOMIC DNA]</scope>
    <source>
        <strain evidence="2">cv. Niubang</strain>
    </source>
</reference>
<dbReference type="Proteomes" id="UP001055879">
    <property type="component" value="Linkage Group LG02"/>
</dbReference>
<protein>
    <submittedName>
        <fullName evidence="1">Uncharacterized protein</fullName>
    </submittedName>
</protein>
<sequence>MDYGGATTANKKKVRPSLLDLHKCALEKRQLQNQQKSTRRNPNSTAAASADDYSANEDERTEKKVKLVVRLPQLQQQHASSDLIRSSSVNSASCGSDSNANVDNRKINSGSGHIIADNQGHQWSLDPQHLCQTRRRTLVGCSLSRLSCFLSDYHEIFEHPMDFGTVKSKLDEGLYSRLDELEVGYFLLLALQLFDMCQFIYSAQYNVVVKCKCWKSDIAKPKFDPRTSKWEPAGD</sequence>
<comment type="caution">
    <text evidence="1">The sequence shown here is derived from an EMBL/GenBank/DDBJ whole genome shotgun (WGS) entry which is preliminary data.</text>
</comment>
<evidence type="ECO:0000313" key="1">
    <source>
        <dbReference type="EMBL" id="KAI3757329.1"/>
    </source>
</evidence>
<gene>
    <name evidence="1" type="ORF">L6452_04864</name>
</gene>